<sequence>MAVAKPLAPFPPRTFLARHRQDELDALFATLPAPRKNELQGDYQGTLLGISGLSSLPGVIKSGLYRLLASWLNPWQGKHFDASNGANLWGLGTLQGAWGQYRIEDRQDSDALALDYDVEGNPALLRPILGEVRYFQDALYLARMRYRTRRGTRTLLYFTLQETR</sequence>
<protein>
    <submittedName>
        <fullName evidence="1">Uncharacterized protein</fullName>
    </submittedName>
</protein>
<dbReference type="EMBL" id="ARXU01000004">
    <property type="protein sequence ID" value="KGD61486.1"/>
    <property type="molecule type" value="Genomic_DNA"/>
</dbReference>
<organism evidence="1 2">
    <name type="scientific">Alcanivorax jadensis T9</name>
    <dbReference type="NCBI Taxonomy" id="1177181"/>
    <lineage>
        <taxon>Bacteria</taxon>
        <taxon>Pseudomonadati</taxon>
        <taxon>Pseudomonadota</taxon>
        <taxon>Gammaproteobacteria</taxon>
        <taxon>Oceanospirillales</taxon>
        <taxon>Alcanivoracaceae</taxon>
        <taxon>Alcanivorax</taxon>
    </lineage>
</organism>
<evidence type="ECO:0000313" key="2">
    <source>
        <dbReference type="Proteomes" id="UP000029443"/>
    </source>
</evidence>
<evidence type="ECO:0000313" key="1">
    <source>
        <dbReference type="EMBL" id="KGD61486.1"/>
    </source>
</evidence>
<dbReference type="RefSeq" id="WP_035246454.1">
    <property type="nucleotide sequence ID" value="NZ_ARXU01000004.1"/>
</dbReference>
<comment type="caution">
    <text evidence="1">The sequence shown here is derived from an EMBL/GenBank/DDBJ whole genome shotgun (WGS) entry which is preliminary data.</text>
</comment>
<gene>
    <name evidence="1" type="ORF">T9A_01435</name>
</gene>
<reference evidence="1 2" key="1">
    <citation type="submission" date="2012-09" db="EMBL/GenBank/DDBJ databases">
        <title>Genome Sequence of alkane-degrading Bacterium Alcanivorax jadensis T9.</title>
        <authorList>
            <person name="Lai Q."/>
            <person name="Shao Z."/>
        </authorList>
    </citation>
    <scope>NUCLEOTIDE SEQUENCE [LARGE SCALE GENOMIC DNA]</scope>
    <source>
        <strain evidence="1 2">T9</strain>
    </source>
</reference>
<name>A0ABR4WDC2_9GAMM</name>
<proteinExistence type="predicted"/>
<accession>A0ABR4WDC2</accession>
<dbReference type="Proteomes" id="UP000029443">
    <property type="component" value="Unassembled WGS sequence"/>
</dbReference>
<keyword evidence="2" id="KW-1185">Reference proteome</keyword>